<dbReference type="AlphaFoldDB" id="G7VF27"/>
<dbReference type="EMBL" id="CP003098">
    <property type="protein sequence ID" value="AET34192.1"/>
    <property type="molecule type" value="Genomic_DNA"/>
</dbReference>
<evidence type="ECO:0000313" key="1">
    <source>
        <dbReference type="EMBL" id="AET34192.1"/>
    </source>
</evidence>
<keyword evidence="2" id="KW-1185">Reference proteome</keyword>
<name>G7VF27_9CREN</name>
<gene>
    <name evidence="1" type="ORF">P186_2816</name>
</gene>
<dbReference type="BioCyc" id="PSP1104324:GJSN-2753-MONOMER"/>
<dbReference type="KEGG" id="pyr:P186_2816"/>
<dbReference type="Proteomes" id="UP000005867">
    <property type="component" value="Chromosome"/>
</dbReference>
<protein>
    <submittedName>
        <fullName evidence="1">Uncharacterized protein</fullName>
    </submittedName>
</protein>
<reference evidence="1 2" key="1">
    <citation type="journal article" date="2012" name="J. Bacteriol.">
        <title>Complete genome sequence of strain 1860, a crenarchaeon of the genus pyrobaculum able to grow with various electron acceptors.</title>
        <authorList>
            <person name="Mardanov A.V."/>
            <person name="Gumerov V.M."/>
            <person name="Slobodkina G.B."/>
            <person name="Beletsky A.V."/>
            <person name="Bonch-Osmolovskaya E.A."/>
            <person name="Ravin N.V."/>
            <person name="Skryabin K.G."/>
        </authorList>
    </citation>
    <scope>NUCLEOTIDE SEQUENCE [LARGE SCALE GENOMIC DNA]</scope>
    <source>
        <strain evidence="1 2">1860</strain>
    </source>
</reference>
<sequence length="38" mass="4181">MRRMDTSVRELRCYAVSTTYGATRLTSGGFPPVSTQAL</sequence>
<accession>G7VF27</accession>
<organism evidence="1 2">
    <name type="scientific">Pyrobaculum ferrireducens</name>
    <dbReference type="NCBI Taxonomy" id="1104324"/>
    <lineage>
        <taxon>Archaea</taxon>
        <taxon>Thermoproteota</taxon>
        <taxon>Thermoprotei</taxon>
        <taxon>Thermoproteales</taxon>
        <taxon>Thermoproteaceae</taxon>
        <taxon>Pyrobaculum</taxon>
    </lineage>
</organism>
<evidence type="ECO:0000313" key="2">
    <source>
        <dbReference type="Proteomes" id="UP000005867"/>
    </source>
</evidence>
<dbReference type="HOGENOM" id="CLU_3323139_0_0_2"/>
<proteinExistence type="predicted"/>